<dbReference type="NCBIfam" id="NF047650">
    <property type="entry name" value="lipo_NMCC_0638"/>
    <property type="match status" value="1"/>
</dbReference>
<evidence type="ECO:0000256" key="1">
    <source>
        <dbReference type="SAM" id="SignalP"/>
    </source>
</evidence>
<proteinExistence type="predicted"/>
<feature type="signal peptide" evidence="1">
    <location>
        <begin position="1"/>
        <end position="20"/>
    </location>
</feature>
<reference evidence="2" key="1">
    <citation type="submission" date="2021-06" db="EMBL/GenBank/DDBJ databases">
        <title>Updating the genus Pseudomonas: Description of 43 new species and partition of the Pseudomonas putida group.</title>
        <authorList>
            <person name="Girard L."/>
            <person name="Lood C."/>
            <person name="Vandamme P."/>
            <person name="Rokni-Zadeh H."/>
            <person name="Van Noort V."/>
            <person name="Hofte M."/>
            <person name="Lavigne R."/>
            <person name="De Mot R."/>
        </authorList>
    </citation>
    <scope>NUCLEOTIDE SEQUENCE</scope>
    <source>
        <strain evidence="2">SWRI74</strain>
    </source>
</reference>
<gene>
    <name evidence="2" type="ORF">KVG88_25450</name>
</gene>
<evidence type="ECO:0000313" key="3">
    <source>
        <dbReference type="Proteomes" id="UP001049200"/>
    </source>
</evidence>
<dbReference type="RefSeq" id="WP_217873098.1">
    <property type="nucleotide sequence ID" value="NZ_JAHSTU010000009.1"/>
</dbReference>
<dbReference type="EMBL" id="JAHSTU010000009">
    <property type="protein sequence ID" value="MBV4523418.1"/>
    <property type="molecule type" value="Genomic_DNA"/>
</dbReference>
<keyword evidence="1" id="KW-0732">Signal</keyword>
<evidence type="ECO:0000313" key="2">
    <source>
        <dbReference type="EMBL" id="MBV4523418.1"/>
    </source>
</evidence>
<accession>A0ABS6QWW8</accession>
<keyword evidence="3" id="KW-1185">Reference proteome</keyword>
<feature type="chain" id="PRO_5045324695" description="Lipoprotein" evidence="1">
    <location>
        <begin position="21"/>
        <end position="181"/>
    </location>
</feature>
<protein>
    <recommendedName>
        <fullName evidence="4">Lipoprotein</fullName>
    </recommendedName>
</protein>
<evidence type="ECO:0008006" key="4">
    <source>
        <dbReference type="Google" id="ProtNLM"/>
    </source>
</evidence>
<organism evidence="2 3">
    <name type="scientific">Pseudomonas azerbaijanoccidentalis</name>
    <dbReference type="NCBI Taxonomy" id="2842347"/>
    <lineage>
        <taxon>Bacteria</taxon>
        <taxon>Pseudomonadati</taxon>
        <taxon>Pseudomonadota</taxon>
        <taxon>Gammaproteobacteria</taxon>
        <taxon>Pseudomonadales</taxon>
        <taxon>Pseudomonadaceae</taxon>
        <taxon>Pseudomonas</taxon>
    </lineage>
</organism>
<sequence>MPKLFPVLIILTLASNVCLASEADDQANAFTEIYLSTCMKHLSQLDTLRTALKRVPALPPEKAAYFLSDKPGDAWSVPDKRGTFVLALPSDKNFCSVYGRKANTETAKKLFLALITNPPAPLTAKLVREEQKQSSLNGPTQTIAYEWSVPNAARKMMFIFSMAPSESAQVQVWGSASMVSE</sequence>
<dbReference type="Proteomes" id="UP001049200">
    <property type="component" value="Unassembled WGS sequence"/>
</dbReference>
<name>A0ABS6QWW8_9PSED</name>
<comment type="caution">
    <text evidence="2">The sequence shown here is derived from an EMBL/GenBank/DDBJ whole genome shotgun (WGS) entry which is preliminary data.</text>
</comment>